<evidence type="ECO:0000256" key="4">
    <source>
        <dbReference type="SAM" id="MobiDB-lite"/>
    </source>
</evidence>
<dbReference type="SMART" id="SM00320">
    <property type="entry name" value="WD40"/>
    <property type="match status" value="9"/>
</dbReference>
<dbReference type="CDD" id="cd00200">
    <property type="entry name" value="WD40"/>
    <property type="match status" value="1"/>
</dbReference>
<accession>A0A830H9Z5</accession>
<evidence type="ECO:0000256" key="1">
    <source>
        <dbReference type="ARBA" id="ARBA00022574"/>
    </source>
</evidence>
<dbReference type="SUPFAM" id="SSF50978">
    <property type="entry name" value="WD40 repeat-like"/>
    <property type="match status" value="1"/>
</dbReference>
<feature type="repeat" description="WD" evidence="3">
    <location>
        <begin position="174"/>
        <end position="209"/>
    </location>
</feature>
<dbReference type="InterPro" id="IPR036322">
    <property type="entry name" value="WD40_repeat_dom_sf"/>
</dbReference>
<proteinExistence type="predicted"/>
<gene>
    <name evidence="5" type="ORF">PPROV_000066400</name>
</gene>
<keyword evidence="6" id="KW-1185">Reference proteome</keyword>
<feature type="repeat" description="WD" evidence="3">
    <location>
        <begin position="712"/>
        <end position="753"/>
    </location>
</feature>
<dbReference type="InterPro" id="IPR051570">
    <property type="entry name" value="TBC1_cilium_biogenesis"/>
</dbReference>
<dbReference type="PROSITE" id="PS50082">
    <property type="entry name" value="WD_REPEATS_2"/>
    <property type="match status" value="4"/>
</dbReference>
<feature type="compositionally biased region" description="Basic and acidic residues" evidence="4">
    <location>
        <begin position="911"/>
        <end position="920"/>
    </location>
</feature>
<feature type="region of interest" description="Disordered" evidence="4">
    <location>
        <begin position="339"/>
        <end position="373"/>
    </location>
</feature>
<reference evidence="5" key="1">
    <citation type="submission" date="2020-10" db="EMBL/GenBank/DDBJ databases">
        <title>Unveiling of a novel bifunctional photoreceptor, Dualchrome1, isolated from a cosmopolitan green alga.</title>
        <authorList>
            <person name="Suzuki S."/>
            <person name="Kawachi M."/>
        </authorList>
    </citation>
    <scope>NUCLEOTIDE SEQUENCE</scope>
    <source>
        <strain evidence="5">NIES 2893</strain>
    </source>
</reference>
<dbReference type="Pfam" id="PF00400">
    <property type="entry name" value="WD40"/>
    <property type="match status" value="2"/>
</dbReference>
<feature type="region of interest" description="Disordered" evidence="4">
    <location>
        <begin position="617"/>
        <end position="658"/>
    </location>
</feature>
<comment type="caution">
    <text evidence="5">The sequence shown here is derived from an EMBL/GenBank/DDBJ whole genome shotgun (WGS) entry which is preliminary data.</text>
</comment>
<dbReference type="GO" id="GO:0030515">
    <property type="term" value="F:snoRNA binding"/>
    <property type="evidence" value="ECO:0007669"/>
    <property type="project" value="TreeGrafter"/>
</dbReference>
<dbReference type="PANTHER" id="PTHR19853">
    <property type="entry name" value="WD REPEAT CONTAINING PROTEIN 3 WDR3"/>
    <property type="match status" value="1"/>
</dbReference>
<organism evidence="5 6">
    <name type="scientific">Pycnococcus provasolii</name>
    <dbReference type="NCBI Taxonomy" id="41880"/>
    <lineage>
        <taxon>Eukaryota</taxon>
        <taxon>Viridiplantae</taxon>
        <taxon>Chlorophyta</taxon>
        <taxon>Pseudoscourfieldiophyceae</taxon>
        <taxon>Pseudoscourfieldiales</taxon>
        <taxon>Pycnococcaceae</taxon>
        <taxon>Pycnococcus</taxon>
    </lineage>
</organism>
<dbReference type="InterPro" id="IPR001680">
    <property type="entry name" value="WD40_rpt"/>
</dbReference>
<dbReference type="Pfam" id="PF25172">
    <property type="entry name" value="Beta-prop_WDR3_2nd"/>
    <property type="match status" value="1"/>
</dbReference>
<dbReference type="AlphaFoldDB" id="A0A830H9Z5"/>
<feature type="region of interest" description="Disordered" evidence="4">
    <location>
        <begin position="911"/>
        <end position="933"/>
    </location>
</feature>
<evidence type="ECO:0000256" key="3">
    <source>
        <dbReference type="PROSITE-ProRule" id="PRU00221"/>
    </source>
</evidence>
<feature type="compositionally biased region" description="Acidic residues" evidence="4">
    <location>
        <begin position="636"/>
        <end position="656"/>
    </location>
</feature>
<dbReference type="EMBL" id="BNJQ01000002">
    <property type="protein sequence ID" value="GHP01907.1"/>
    <property type="molecule type" value="Genomic_DNA"/>
</dbReference>
<dbReference type="Gene3D" id="2.130.10.10">
    <property type="entry name" value="YVTN repeat-like/Quinoprotein amine dehydrogenase"/>
    <property type="match status" value="3"/>
</dbReference>
<dbReference type="InterPro" id="IPR015943">
    <property type="entry name" value="WD40/YVTN_repeat-like_dom_sf"/>
</dbReference>
<dbReference type="OrthoDB" id="407922at2759"/>
<evidence type="ECO:0008006" key="7">
    <source>
        <dbReference type="Google" id="ProtNLM"/>
    </source>
</evidence>
<feature type="compositionally biased region" description="Acidic residues" evidence="4">
    <location>
        <begin position="362"/>
        <end position="372"/>
    </location>
</feature>
<dbReference type="PROSITE" id="PS50294">
    <property type="entry name" value="WD_REPEATS_REGION"/>
    <property type="match status" value="2"/>
</dbReference>
<keyword evidence="1 3" id="KW-0853">WD repeat</keyword>
<feature type="compositionally biased region" description="Basic residues" evidence="4">
    <location>
        <begin position="621"/>
        <end position="631"/>
    </location>
</feature>
<protein>
    <recommendedName>
        <fullName evidence="7">Small-subunit processome Utp12 domain-containing protein</fullName>
    </recommendedName>
</protein>
<evidence type="ECO:0000313" key="5">
    <source>
        <dbReference type="EMBL" id="GHP01907.1"/>
    </source>
</evidence>
<sequence length="1058" mass="112345">MVKAYLRYAPLRPCGLVCSPVAPSGIAYVGSTSTSSAASGILAVASLDALTLFSARTGAPQQPYTCAGLDLAGVRAAPRVVSLRATATCVAVGYADGSVRTFAVQGTVIANAPTMTLSAHRSAVRALAFGADAPRVPGCEAQGNDAVEALLATTSDDTTAAVWDTLGESVVARLKGHSAPVTGAAFVVAASGAVRLLTVSRDGTLRAWDPLDRKTCVLRVRATEHALATLAVSPTGDRAIVAGVGNGGGVSVFALAVSEHEDATAAAAVGEDEAIAIVHVGTIRPPPLPAAMAIAQPRAADAAVDSAVFDDTGTFLVTLSGASKAGIFVYRRRSEDEMARQLKRRRKRKIEKQKKKGNLGEDANDDGEDEDGANSADLEWEHVAHVATSAKPRSLALRPSATLLPVAGARKRAGEVVNSQPSRLEMTVTLTNNAFEMHELVADADPPSRRTKLVERMGHRHGARCMSFGDDDGSTVVTGGHGGIKCWSLERYHALAGGFDDDDGDDYNGDLGRTSLPLTCKRTTSLGSETVTCVLVAPGSRHAVAGTKEGGIYVVDLSSGEVVDEHVDAHVASKPGTSSSGVNGITSHPDNGGFTTCGADGSVKIWEWVARKVQKSDKARKDKKKKKKSGKKNGDDDGGDDDDDDDEHDQVGDDNDMPTSEALQLSVEHVRTLQMDDECLAVYRVGALLAVALLNTTIQVVRAGSLQLAYSLYGHKLPVTCMSCDTDLSLIASGSGDKSLRLWGVDFGDCRRTFRPAHEAGLTAVTFVPQTHHLFTCARDGMVKYWDGDTGEHLLSLPGHGPEEVWSLAVSNDGAFLCTVGQDRSIRVWERTEEPFFAEEEREARVEALLDNGTEDRLASMDAAARQVGADGGGDGDDQEALVEARSARRTLDAMGAADDLVAALELATAEEKRMEEGRGKKNPPPPNPMLLGQSPTEYVLRALRGVRTPDLEAVFCSLPFHAAYHLLERIAHTMSAGEKVPFVPLEHAGAASTRRVTCDEHLMRCASLLVRLHRTPLVSSSRGTALLKWMREPLRSGARHMRDMATFNMMAIERLLK</sequence>
<name>A0A830H9Z5_9CHLO</name>
<dbReference type="GO" id="GO:0034388">
    <property type="term" value="C:Pwp2p-containing subcomplex of 90S preribosome"/>
    <property type="evidence" value="ECO:0007669"/>
    <property type="project" value="TreeGrafter"/>
</dbReference>
<dbReference type="Proteomes" id="UP000660262">
    <property type="component" value="Unassembled WGS sequence"/>
</dbReference>
<keyword evidence="2" id="KW-0677">Repeat</keyword>
<dbReference type="GO" id="GO:0030490">
    <property type="term" value="P:maturation of SSU-rRNA"/>
    <property type="evidence" value="ECO:0007669"/>
    <property type="project" value="TreeGrafter"/>
</dbReference>
<dbReference type="PANTHER" id="PTHR19853:SF0">
    <property type="entry name" value="WD REPEAT-CONTAINING PROTEIN 3"/>
    <property type="match status" value="1"/>
</dbReference>
<dbReference type="GO" id="GO:0032040">
    <property type="term" value="C:small-subunit processome"/>
    <property type="evidence" value="ECO:0007669"/>
    <property type="project" value="TreeGrafter"/>
</dbReference>
<feature type="repeat" description="WD" evidence="3">
    <location>
        <begin position="755"/>
        <end position="796"/>
    </location>
</feature>
<evidence type="ECO:0000313" key="6">
    <source>
        <dbReference type="Proteomes" id="UP000660262"/>
    </source>
</evidence>
<feature type="compositionally biased region" description="Basic residues" evidence="4">
    <location>
        <begin position="341"/>
        <end position="357"/>
    </location>
</feature>
<evidence type="ECO:0000256" key="2">
    <source>
        <dbReference type="ARBA" id="ARBA00022737"/>
    </source>
</evidence>
<feature type="repeat" description="WD" evidence="3">
    <location>
        <begin position="805"/>
        <end position="830"/>
    </location>
</feature>
<dbReference type="SUPFAM" id="SSF69322">
    <property type="entry name" value="Tricorn protease domain 2"/>
    <property type="match status" value="1"/>
</dbReference>